<proteinExistence type="inferred from homology"/>
<keyword evidence="11" id="KW-1185">Reference proteome</keyword>
<evidence type="ECO:0000256" key="4">
    <source>
        <dbReference type="ARBA" id="ARBA00038415"/>
    </source>
</evidence>
<feature type="compositionally biased region" description="Low complexity" evidence="8">
    <location>
        <begin position="64"/>
        <end position="75"/>
    </location>
</feature>
<dbReference type="PRINTS" id="PR00320">
    <property type="entry name" value="GPROTEINBRPT"/>
</dbReference>
<dbReference type="GO" id="GO:0048188">
    <property type="term" value="C:Set1C/COMPASS complex"/>
    <property type="evidence" value="ECO:0007669"/>
    <property type="project" value="TreeGrafter"/>
</dbReference>
<dbReference type="EMBL" id="KQ947441">
    <property type="protein sequence ID" value="KUJ07215.1"/>
    <property type="molecule type" value="Genomic_DNA"/>
</dbReference>
<sequence length="722" mass="79485">MDNYRPLSLTERRASMVFNNDESDLSPTRATLTLNTNTNNVRLPSRVDKIVQTRPRGPPTPNMTTPSADPDSPTHSSHDPPPPPTPAASPGPDHPQPDWSDAGDQEDLFLSKIRHHFKESSPPERMRILADLLNLCTSQQLSFVRQYVDPLLKKDPFTSLPNEICLRILSCIDDPKVLARASQVSQRWRELLADDVTWMKLCAKHDYGRRMSEAHLSTPLTTTLRPVPQPVQSGFFDGATTTTHSFPGAAALASHAAGSSRSFDSSMSSTALRRPKIRSYKSHFKQRYLVETAWRTGGRNIARHITQDQGVVTSLHLTPKYIVVALDNAKIHVFNTEGNQQKTLQGHVMGVWAMVPWDDVLVSGGCDRDVRVWNMATGEPIHTLRGHTSTVRCLKMSDSTTAISGSRDTTLRVWDINTGLCKNVLVGHQASVRCLEIKGDIVVSGSYDTTARVWSISEGRCLRTLSGHFSQIYAIAFDGTRIATGSLDTSVRIWDPTNGSCQAILQGHTSLVGQLQMRGNTLVTGGSDGSVRVWSLEKMAPIHRLAAHDNSVTSLQFDDTRVVSGGSDGRVKVWDLKTGQLVRELTAPADAVWRVAFEEEKCVVMASRSNRTIMEVWSFSPPEDVLFEAAATTPAQRNLLNAGGPPRPLSAVEYRSTGTQDQPMTGMSGLSVDDNTPTRGHVNTRIDYTTERISNLEDVEMLDQQPSTAPLPGTGPTFFHDD</sequence>
<evidence type="ECO:0000259" key="9">
    <source>
        <dbReference type="PROSITE" id="PS50181"/>
    </source>
</evidence>
<comment type="similarity">
    <text evidence="1">Belongs to the WD repeat MET30/SCONB/SCON-2 family.</text>
</comment>
<dbReference type="PANTHER" id="PTHR22847:SF637">
    <property type="entry name" value="WD REPEAT DOMAIN 5B"/>
    <property type="match status" value="1"/>
</dbReference>
<dbReference type="RefSeq" id="XP_018061570.1">
    <property type="nucleotide sequence ID" value="XM_018207059.1"/>
</dbReference>
<comment type="similarity">
    <text evidence="4">Belongs to the WD repeat MDV1/CAF4 family.</text>
</comment>
<organism evidence="10 11">
    <name type="scientific">Mollisia scopiformis</name>
    <name type="common">Conifer needle endophyte fungus</name>
    <name type="synonym">Phialocephala scopiformis</name>
    <dbReference type="NCBI Taxonomy" id="149040"/>
    <lineage>
        <taxon>Eukaryota</taxon>
        <taxon>Fungi</taxon>
        <taxon>Dikarya</taxon>
        <taxon>Ascomycota</taxon>
        <taxon>Pezizomycotina</taxon>
        <taxon>Leotiomycetes</taxon>
        <taxon>Helotiales</taxon>
        <taxon>Mollisiaceae</taxon>
        <taxon>Mollisia</taxon>
    </lineage>
</organism>
<dbReference type="STRING" id="149040.A0A132B471"/>
<dbReference type="Pfam" id="PF00400">
    <property type="entry name" value="WD40"/>
    <property type="match status" value="6"/>
</dbReference>
<dbReference type="InterPro" id="IPR001810">
    <property type="entry name" value="F-box_dom"/>
</dbReference>
<evidence type="ECO:0000256" key="7">
    <source>
        <dbReference type="PROSITE-ProRule" id="PRU00221"/>
    </source>
</evidence>
<dbReference type="PROSITE" id="PS00678">
    <property type="entry name" value="WD_REPEATS_1"/>
    <property type="match status" value="3"/>
</dbReference>
<feature type="repeat" description="WD" evidence="7">
    <location>
        <begin position="545"/>
        <end position="584"/>
    </location>
</feature>
<evidence type="ECO:0000313" key="11">
    <source>
        <dbReference type="Proteomes" id="UP000070700"/>
    </source>
</evidence>
<evidence type="ECO:0000256" key="6">
    <source>
        <dbReference type="ARBA" id="ARBA00043913"/>
    </source>
</evidence>
<feature type="repeat" description="WD" evidence="7">
    <location>
        <begin position="384"/>
        <end position="424"/>
    </location>
</feature>
<dbReference type="PROSITE" id="PS50294">
    <property type="entry name" value="WD_REPEATS_REGION"/>
    <property type="match status" value="5"/>
</dbReference>
<feature type="repeat" description="WD" evidence="7">
    <location>
        <begin position="465"/>
        <end position="504"/>
    </location>
</feature>
<dbReference type="SMART" id="SM00256">
    <property type="entry name" value="FBOX"/>
    <property type="match status" value="1"/>
</dbReference>
<evidence type="ECO:0000256" key="8">
    <source>
        <dbReference type="SAM" id="MobiDB-lite"/>
    </source>
</evidence>
<dbReference type="GO" id="GO:0042393">
    <property type="term" value="F:histone binding"/>
    <property type="evidence" value="ECO:0007669"/>
    <property type="project" value="TreeGrafter"/>
</dbReference>
<evidence type="ECO:0000256" key="2">
    <source>
        <dbReference type="ARBA" id="ARBA00022574"/>
    </source>
</evidence>
<evidence type="ECO:0000256" key="3">
    <source>
        <dbReference type="ARBA" id="ARBA00022737"/>
    </source>
</evidence>
<dbReference type="Proteomes" id="UP000070700">
    <property type="component" value="Unassembled WGS sequence"/>
</dbReference>
<dbReference type="KEGG" id="psco:LY89DRAFT_371620"/>
<dbReference type="OrthoDB" id="190105at2759"/>
<feature type="repeat" description="WD" evidence="7">
    <location>
        <begin position="505"/>
        <end position="544"/>
    </location>
</feature>
<dbReference type="Gene3D" id="2.130.10.10">
    <property type="entry name" value="YVTN repeat-like/Quinoprotein amine dehydrogenase"/>
    <property type="match status" value="1"/>
</dbReference>
<dbReference type="PROSITE" id="PS50181">
    <property type="entry name" value="FBOX"/>
    <property type="match status" value="1"/>
</dbReference>
<dbReference type="InterPro" id="IPR001680">
    <property type="entry name" value="WD40_rpt"/>
</dbReference>
<feature type="compositionally biased region" description="Pro residues" evidence="8">
    <location>
        <begin position="79"/>
        <end position="94"/>
    </location>
</feature>
<evidence type="ECO:0000313" key="10">
    <source>
        <dbReference type="EMBL" id="KUJ07215.1"/>
    </source>
</evidence>
<keyword evidence="2 7" id="KW-0853">WD repeat</keyword>
<dbReference type="InterPro" id="IPR036047">
    <property type="entry name" value="F-box-like_dom_sf"/>
</dbReference>
<accession>A0A132B471</accession>
<dbReference type="GeneID" id="28816785"/>
<dbReference type="SUPFAM" id="SSF50978">
    <property type="entry name" value="WD40 repeat-like"/>
    <property type="match status" value="1"/>
</dbReference>
<evidence type="ECO:0000256" key="5">
    <source>
        <dbReference type="ARBA" id="ARBA00039789"/>
    </source>
</evidence>
<dbReference type="SUPFAM" id="SSF81383">
    <property type="entry name" value="F-box domain"/>
    <property type="match status" value="1"/>
</dbReference>
<evidence type="ECO:0000256" key="1">
    <source>
        <dbReference type="ARBA" id="ARBA00007968"/>
    </source>
</evidence>
<keyword evidence="3" id="KW-0677">Repeat</keyword>
<dbReference type="InterPro" id="IPR019775">
    <property type="entry name" value="WD40_repeat_CS"/>
</dbReference>
<reference evidence="10 11" key="1">
    <citation type="submission" date="2015-10" db="EMBL/GenBank/DDBJ databases">
        <title>Full genome of DAOMC 229536 Phialocephala scopiformis, a fungal endophyte of spruce producing the potent anti-insectan compound rugulosin.</title>
        <authorList>
            <consortium name="DOE Joint Genome Institute"/>
            <person name="Walker A.K."/>
            <person name="Frasz S.L."/>
            <person name="Seifert K.A."/>
            <person name="Miller J.D."/>
            <person name="Mondo S.J."/>
            <person name="Labutti K."/>
            <person name="Lipzen A."/>
            <person name="Dockter R."/>
            <person name="Kennedy M."/>
            <person name="Grigoriev I.V."/>
            <person name="Spatafora J.W."/>
        </authorList>
    </citation>
    <scope>NUCLEOTIDE SEQUENCE [LARGE SCALE GENOMIC DNA]</scope>
    <source>
        <strain evidence="10 11">CBS 120377</strain>
    </source>
</reference>
<feature type="region of interest" description="Disordered" evidence="8">
    <location>
        <begin position="701"/>
        <end position="722"/>
    </location>
</feature>
<dbReference type="SMART" id="SM00320">
    <property type="entry name" value="WD40"/>
    <property type="match status" value="8"/>
</dbReference>
<dbReference type="InterPro" id="IPR036322">
    <property type="entry name" value="WD40_repeat_dom_sf"/>
</dbReference>
<dbReference type="PROSITE" id="PS50082">
    <property type="entry name" value="WD_REPEATS_2"/>
    <property type="match status" value="6"/>
</dbReference>
<gene>
    <name evidence="10" type="ORF">LY89DRAFT_371620</name>
</gene>
<protein>
    <recommendedName>
        <fullName evidence="5">Mitochondrial division protein 1</fullName>
    </recommendedName>
</protein>
<dbReference type="InParanoid" id="A0A132B471"/>
<dbReference type="CDD" id="cd00200">
    <property type="entry name" value="WD40"/>
    <property type="match status" value="1"/>
</dbReference>
<name>A0A132B471_MOLSC</name>
<dbReference type="InterPro" id="IPR015943">
    <property type="entry name" value="WD40/YVTN_repeat-like_dom_sf"/>
</dbReference>
<feature type="repeat" description="WD" evidence="7">
    <location>
        <begin position="425"/>
        <end position="464"/>
    </location>
</feature>
<comment type="function">
    <text evidence="6">Involved in mitochondrial fission. Acts as an adapter protein required to form mitochondrial fission complexes. Formation of these complexes is required to promote constriction and fission of the mitochondrial compartment at a late step in mitochondrial division.</text>
</comment>
<feature type="domain" description="F-box" evidence="9">
    <location>
        <begin position="154"/>
        <end position="201"/>
    </location>
</feature>
<dbReference type="AlphaFoldDB" id="A0A132B471"/>
<dbReference type="Pfam" id="PF12937">
    <property type="entry name" value="F-box-like"/>
    <property type="match status" value="1"/>
</dbReference>
<feature type="region of interest" description="Disordered" evidence="8">
    <location>
        <begin position="36"/>
        <end position="103"/>
    </location>
</feature>
<feature type="repeat" description="WD" evidence="7">
    <location>
        <begin position="344"/>
        <end position="383"/>
    </location>
</feature>
<dbReference type="InterPro" id="IPR020472">
    <property type="entry name" value="WD40_PAC1"/>
</dbReference>
<dbReference type="PANTHER" id="PTHR22847">
    <property type="entry name" value="WD40 REPEAT PROTEIN"/>
    <property type="match status" value="1"/>
</dbReference>
<dbReference type="Gene3D" id="1.20.1280.50">
    <property type="match status" value="1"/>
</dbReference>
<feature type="region of interest" description="Disordered" evidence="8">
    <location>
        <begin position="658"/>
        <end position="682"/>
    </location>
</feature>